<gene>
    <name evidence="8" type="ORF">LJ725_21985</name>
</gene>
<evidence type="ECO:0000256" key="6">
    <source>
        <dbReference type="SAM" id="Phobius"/>
    </source>
</evidence>
<dbReference type="PROSITE" id="PS50125">
    <property type="entry name" value="GUANYLATE_CYCLASE_2"/>
    <property type="match status" value="1"/>
</dbReference>
<evidence type="ECO:0000256" key="4">
    <source>
        <dbReference type="ARBA" id="ARBA00022989"/>
    </source>
</evidence>
<feature type="transmembrane region" description="Helical" evidence="6">
    <location>
        <begin position="332"/>
        <end position="354"/>
    </location>
</feature>
<dbReference type="Pfam" id="PF00211">
    <property type="entry name" value="Guanylate_cyc"/>
    <property type="match status" value="1"/>
</dbReference>
<dbReference type="InterPro" id="IPR029787">
    <property type="entry name" value="Nucleotide_cyclase"/>
</dbReference>
<name>A0ABS8KZW9_9HYPH</name>
<dbReference type="CDD" id="cd07302">
    <property type="entry name" value="CHD"/>
    <property type="match status" value="1"/>
</dbReference>
<keyword evidence="4 6" id="KW-1133">Transmembrane helix</keyword>
<dbReference type="Gene3D" id="3.30.450.20">
    <property type="entry name" value="PAS domain"/>
    <property type="match status" value="2"/>
</dbReference>
<evidence type="ECO:0000256" key="2">
    <source>
        <dbReference type="ARBA" id="ARBA00022475"/>
    </source>
</evidence>
<dbReference type="InterPro" id="IPR001054">
    <property type="entry name" value="A/G_cyclase"/>
</dbReference>
<dbReference type="PANTHER" id="PTHR43081">
    <property type="entry name" value="ADENYLATE CYCLASE, TERMINAL-DIFFERENTIATION SPECIFIC-RELATED"/>
    <property type="match status" value="1"/>
</dbReference>
<evidence type="ECO:0000313" key="9">
    <source>
        <dbReference type="Proteomes" id="UP001198862"/>
    </source>
</evidence>
<proteinExistence type="predicted"/>
<keyword evidence="3 6" id="KW-0812">Transmembrane</keyword>
<dbReference type="InterPro" id="IPR050697">
    <property type="entry name" value="Adenylyl/Guanylyl_Cyclase_3/4"/>
</dbReference>
<evidence type="ECO:0000256" key="1">
    <source>
        <dbReference type="ARBA" id="ARBA00004651"/>
    </source>
</evidence>
<accession>A0ABS8KZW9</accession>
<evidence type="ECO:0000256" key="3">
    <source>
        <dbReference type="ARBA" id="ARBA00022692"/>
    </source>
</evidence>
<comment type="caution">
    <text evidence="8">The sequence shown here is derived from an EMBL/GenBank/DDBJ whole genome shotgun (WGS) entry which is preliminary data.</text>
</comment>
<sequence length="687" mass="75833">MFVLLTVPVFFAIVAVNFVSNEKIARDNADELVRRFSVDAMENIQYLFDPIKSLVRSAAAVGGEEPDFYESNRSLKYLFSILQHSDRIISVYVGLTDGVFRQARQIDPTVEIQGKLPPVGTVYADRWITPQRGSSPIDHYLFLDKDQKELGSSEQTTSYDPRSRLWYRTAQQTGELSVSDVDVFATLGLVGFTVGAPFYVDGALRGVAAADITLDGLSTYLAERKISPGTLSYILDHQGRVIANSERLKTYATQNGRVELQHIASIGHELPAIAFGNRPRETDRMFSFKHAGQDYVASLTTMPAAFGKKWQLFVITPLSDFTSAFDEQNRRLALFGVIAILLQVCIIYFLSSVISSPLEKLALKVTKIQDLGSDNLPPLQSPIREVAVLSKAIETLDAAVKSFAAFVPVGLVRELLDSDQKLELGGHSRFLTIFFSDLEAFSTLSEEVPSQELLLRVSAYLSVVTRAVNEEHGTIDKFIGDGVMAFWGAPALLDDHARKACFAALRIREGMKALNAGWEAQGTKPLKIRVGIHSDAVLVGNIGSKERMSYTVMGDGVNIAARLEGVNKEYGTRICISHAVFKEAGEKLCVRPIDDVTVKGRRSRIPIYELVGAYGMGPEFEPDEATLRLCQLTRTAYSAMVAEDFALALTLYQAIAAEYPDDPVVYEMVKRLSAVDPARLVPLQMSR</sequence>
<dbReference type="InterPro" id="IPR033479">
    <property type="entry name" value="dCache_1"/>
</dbReference>
<organism evidence="8 9">
    <name type="scientific">Reyranella aquatilis</name>
    <dbReference type="NCBI Taxonomy" id="2035356"/>
    <lineage>
        <taxon>Bacteria</taxon>
        <taxon>Pseudomonadati</taxon>
        <taxon>Pseudomonadota</taxon>
        <taxon>Alphaproteobacteria</taxon>
        <taxon>Hyphomicrobiales</taxon>
        <taxon>Reyranellaceae</taxon>
        <taxon>Reyranella</taxon>
    </lineage>
</organism>
<dbReference type="EMBL" id="JAJISD010000010">
    <property type="protein sequence ID" value="MCC8431654.1"/>
    <property type="molecule type" value="Genomic_DNA"/>
</dbReference>
<keyword evidence="9" id="KW-1185">Reference proteome</keyword>
<evidence type="ECO:0000256" key="5">
    <source>
        <dbReference type="ARBA" id="ARBA00023136"/>
    </source>
</evidence>
<feature type="domain" description="Guanylate cyclase" evidence="7">
    <location>
        <begin position="432"/>
        <end position="564"/>
    </location>
</feature>
<comment type="subcellular location">
    <subcellularLocation>
        <location evidence="1">Cell membrane</location>
        <topology evidence="1">Multi-pass membrane protein</topology>
    </subcellularLocation>
</comment>
<dbReference type="SMART" id="SM00044">
    <property type="entry name" value="CYCc"/>
    <property type="match status" value="1"/>
</dbReference>
<dbReference type="PANTHER" id="PTHR43081:SF1">
    <property type="entry name" value="ADENYLATE CYCLASE, TERMINAL-DIFFERENTIATION SPECIFIC"/>
    <property type="match status" value="1"/>
</dbReference>
<dbReference type="Gene3D" id="3.30.70.1230">
    <property type="entry name" value="Nucleotide cyclase"/>
    <property type="match status" value="1"/>
</dbReference>
<dbReference type="CDD" id="cd12913">
    <property type="entry name" value="PDC1_MCP_like"/>
    <property type="match status" value="1"/>
</dbReference>
<dbReference type="Proteomes" id="UP001198862">
    <property type="component" value="Unassembled WGS sequence"/>
</dbReference>
<dbReference type="SUPFAM" id="SSF55073">
    <property type="entry name" value="Nucleotide cyclase"/>
    <property type="match status" value="1"/>
</dbReference>
<evidence type="ECO:0000259" key="7">
    <source>
        <dbReference type="PROSITE" id="PS50125"/>
    </source>
</evidence>
<evidence type="ECO:0000313" key="8">
    <source>
        <dbReference type="EMBL" id="MCC8431654.1"/>
    </source>
</evidence>
<protein>
    <recommendedName>
        <fullName evidence="7">Guanylate cyclase domain-containing protein</fullName>
    </recommendedName>
</protein>
<reference evidence="8 9" key="1">
    <citation type="submission" date="2021-11" db="EMBL/GenBank/DDBJ databases">
        <authorList>
            <person name="Lee D.-H."/>
            <person name="Kim S.-B."/>
        </authorList>
    </citation>
    <scope>NUCLEOTIDE SEQUENCE [LARGE SCALE GENOMIC DNA]</scope>
    <source>
        <strain evidence="8 9">KCTC 52223</strain>
    </source>
</reference>
<keyword evidence="5 6" id="KW-0472">Membrane</keyword>
<dbReference type="Pfam" id="PF02743">
    <property type="entry name" value="dCache_1"/>
    <property type="match status" value="1"/>
</dbReference>
<keyword evidence="2" id="KW-1003">Cell membrane</keyword>